<name>A0A2D0N3V9_FLAN2</name>
<dbReference type="InterPro" id="IPR015292">
    <property type="entry name" value="Tscrpt_reg_YbiH_C"/>
</dbReference>
<dbReference type="PANTHER" id="PTHR30328:SF54">
    <property type="entry name" value="HTH-TYPE TRANSCRIPTIONAL REPRESSOR SCO4008"/>
    <property type="match status" value="1"/>
</dbReference>
<protein>
    <submittedName>
        <fullName evidence="5">TetR family transcriptional regulator</fullName>
    </submittedName>
</protein>
<reference evidence="5 6" key="1">
    <citation type="submission" date="2017-10" db="EMBL/GenBank/DDBJ databases">
        <title>The draft genome sequence of Lewinella nigricans NBRC 102662.</title>
        <authorList>
            <person name="Wang K."/>
        </authorList>
    </citation>
    <scope>NUCLEOTIDE SEQUENCE [LARGE SCALE GENOMIC DNA]</scope>
    <source>
        <strain evidence="5 6">NBRC 102662</strain>
    </source>
</reference>
<dbReference type="SUPFAM" id="SSF48498">
    <property type="entry name" value="Tetracyclin repressor-like, C-terminal domain"/>
    <property type="match status" value="1"/>
</dbReference>
<evidence type="ECO:0000313" key="5">
    <source>
        <dbReference type="EMBL" id="PHN03211.1"/>
    </source>
</evidence>
<dbReference type="OrthoDB" id="9789566at2"/>
<evidence type="ECO:0000256" key="3">
    <source>
        <dbReference type="SAM" id="Phobius"/>
    </source>
</evidence>
<keyword evidence="1 2" id="KW-0238">DNA-binding</keyword>
<feature type="domain" description="HTH tetR-type" evidence="4">
    <location>
        <begin position="5"/>
        <end position="66"/>
    </location>
</feature>
<proteinExistence type="predicted"/>
<keyword evidence="6" id="KW-1185">Reference proteome</keyword>
<dbReference type="InterPro" id="IPR036271">
    <property type="entry name" value="Tet_transcr_reg_TetR-rel_C_sf"/>
</dbReference>
<keyword evidence="3" id="KW-0472">Membrane</keyword>
<dbReference type="Pfam" id="PF00440">
    <property type="entry name" value="TetR_N"/>
    <property type="match status" value="1"/>
</dbReference>
<dbReference type="EMBL" id="PDUD01000033">
    <property type="protein sequence ID" value="PHN03211.1"/>
    <property type="molecule type" value="Genomic_DNA"/>
</dbReference>
<dbReference type="RefSeq" id="WP_099153339.1">
    <property type="nucleotide sequence ID" value="NZ_PDUD01000033.1"/>
</dbReference>
<gene>
    <name evidence="5" type="ORF">CRP01_27850</name>
</gene>
<dbReference type="Pfam" id="PF09209">
    <property type="entry name" value="CecR_C"/>
    <property type="match status" value="1"/>
</dbReference>
<evidence type="ECO:0000259" key="4">
    <source>
        <dbReference type="PROSITE" id="PS50977"/>
    </source>
</evidence>
<evidence type="ECO:0000256" key="2">
    <source>
        <dbReference type="PROSITE-ProRule" id="PRU00335"/>
    </source>
</evidence>
<dbReference type="InterPro" id="IPR050109">
    <property type="entry name" value="HTH-type_TetR-like_transc_reg"/>
</dbReference>
<evidence type="ECO:0000256" key="1">
    <source>
        <dbReference type="ARBA" id="ARBA00023125"/>
    </source>
</evidence>
<dbReference type="Proteomes" id="UP000223913">
    <property type="component" value="Unassembled WGS sequence"/>
</dbReference>
<evidence type="ECO:0000313" key="6">
    <source>
        <dbReference type="Proteomes" id="UP000223913"/>
    </source>
</evidence>
<keyword evidence="3" id="KW-1133">Transmembrane helix</keyword>
<accession>A0A2D0N3V9</accession>
<dbReference type="SUPFAM" id="SSF46689">
    <property type="entry name" value="Homeodomain-like"/>
    <property type="match status" value="1"/>
</dbReference>
<comment type="caution">
    <text evidence="5">The sequence shown here is derived from an EMBL/GenBank/DDBJ whole genome shotgun (WGS) entry which is preliminary data.</text>
</comment>
<dbReference type="GO" id="GO:0003677">
    <property type="term" value="F:DNA binding"/>
    <property type="evidence" value="ECO:0007669"/>
    <property type="project" value="UniProtKB-UniRule"/>
</dbReference>
<organism evidence="5 6">
    <name type="scientific">Flavilitoribacter nigricans (strain ATCC 23147 / DSM 23189 / NBRC 102662 / NCIMB 1420 / SS-2)</name>
    <name type="common">Lewinella nigricans</name>
    <dbReference type="NCBI Taxonomy" id="1122177"/>
    <lineage>
        <taxon>Bacteria</taxon>
        <taxon>Pseudomonadati</taxon>
        <taxon>Bacteroidota</taxon>
        <taxon>Saprospiria</taxon>
        <taxon>Saprospirales</taxon>
        <taxon>Lewinellaceae</taxon>
        <taxon>Flavilitoribacter</taxon>
    </lineage>
</organism>
<feature type="DNA-binding region" description="H-T-H motif" evidence="2">
    <location>
        <begin position="29"/>
        <end position="48"/>
    </location>
</feature>
<keyword evidence="3" id="KW-0812">Transmembrane</keyword>
<dbReference type="Gene3D" id="1.10.357.10">
    <property type="entry name" value="Tetracycline Repressor, domain 2"/>
    <property type="match status" value="1"/>
</dbReference>
<feature type="transmembrane region" description="Helical" evidence="3">
    <location>
        <begin position="147"/>
        <end position="167"/>
    </location>
</feature>
<dbReference type="PANTHER" id="PTHR30328">
    <property type="entry name" value="TRANSCRIPTIONAL REPRESSOR"/>
    <property type="match status" value="1"/>
</dbReference>
<dbReference type="InterPro" id="IPR009057">
    <property type="entry name" value="Homeodomain-like_sf"/>
</dbReference>
<sequence>MPKDQSTEDRIKDAAKSIFVQKGYAGARMQEIAEEAGGINKALLHYYFRSKDQLFEKIFEEVFQEIMPKLNAVLNLEGSVLEKIDAFVDEYISNIRRHPHIPLFVIHELSQNPDRFVQKVTANPGLPNVARLMMEIMEAMERKEIRTFVPMHLFMNILSMCVFPFVARPIIQSVTQMDDLNWDQMMDDRAEMIKRFIHAALEVE</sequence>
<dbReference type="AlphaFoldDB" id="A0A2D0N3V9"/>
<dbReference type="PROSITE" id="PS50977">
    <property type="entry name" value="HTH_TETR_2"/>
    <property type="match status" value="1"/>
</dbReference>
<dbReference type="InterPro" id="IPR001647">
    <property type="entry name" value="HTH_TetR"/>
</dbReference>